<dbReference type="AlphaFoldDB" id="A0A9W7BYE2"/>
<keyword evidence="4" id="KW-1185">Reference proteome</keyword>
<dbReference type="Proteomes" id="UP001165160">
    <property type="component" value="Unassembled WGS sequence"/>
</dbReference>
<dbReference type="InterPro" id="IPR011993">
    <property type="entry name" value="PH-like_dom_sf"/>
</dbReference>
<feature type="domain" description="PH" evidence="2">
    <location>
        <begin position="256"/>
        <end position="363"/>
    </location>
</feature>
<accession>A0A9W7BYE2</accession>
<gene>
    <name evidence="3" type="ORF">TrVE_jg1487</name>
</gene>
<dbReference type="Pfam" id="PF00169">
    <property type="entry name" value="PH"/>
    <property type="match status" value="1"/>
</dbReference>
<protein>
    <recommendedName>
        <fullName evidence="2">PH domain-containing protein</fullName>
    </recommendedName>
</protein>
<feature type="compositionally biased region" description="Basic and acidic residues" evidence="1">
    <location>
        <begin position="51"/>
        <end position="72"/>
    </location>
</feature>
<comment type="caution">
    <text evidence="3">The sequence shown here is derived from an EMBL/GenBank/DDBJ whole genome shotgun (WGS) entry which is preliminary data.</text>
</comment>
<dbReference type="SMART" id="SM00233">
    <property type="entry name" value="PH"/>
    <property type="match status" value="1"/>
</dbReference>
<organism evidence="3 4">
    <name type="scientific">Triparma verrucosa</name>
    <dbReference type="NCBI Taxonomy" id="1606542"/>
    <lineage>
        <taxon>Eukaryota</taxon>
        <taxon>Sar</taxon>
        <taxon>Stramenopiles</taxon>
        <taxon>Ochrophyta</taxon>
        <taxon>Bolidophyceae</taxon>
        <taxon>Parmales</taxon>
        <taxon>Triparmaceae</taxon>
        <taxon>Triparma</taxon>
    </lineage>
</organism>
<dbReference type="InterPro" id="IPR001849">
    <property type="entry name" value="PH_domain"/>
</dbReference>
<sequence>MEESKFATLMLSLRDAGAECNERQKHELMAEVQQLWGGEGASLLSAELDKSRSRIEAGEEREGYAKHPDGEGAKSPLTPAPVEVEVGAKVKAPVPALVAPRGEEEVKARLARRKVSMIGSINPAQQKAFIDALDVTELMKAGLGNATKEQCVEAGQQLVAVIRNSGGDVVGDIKGWVAKSFPTGNMSKEEKDNLAEIFAVAGKELRTASKMARIGVALKIMLTLVLGYADVVTDFLVAKSYYDAASGGLGRVQKVAGASSGRCQLKRQAAGIFGGVQKQWQKRYCIIEENWLMYFKDEGMKELKGRIALNEVNEVKTEGVSEEGDEVPESGAAFSFEQGGREWVFAARSEGEMKEWARKIIGS</sequence>
<dbReference type="PROSITE" id="PS50003">
    <property type="entry name" value="PH_DOMAIN"/>
    <property type="match status" value="1"/>
</dbReference>
<evidence type="ECO:0000313" key="4">
    <source>
        <dbReference type="Proteomes" id="UP001165160"/>
    </source>
</evidence>
<evidence type="ECO:0000259" key="2">
    <source>
        <dbReference type="PROSITE" id="PS50003"/>
    </source>
</evidence>
<feature type="region of interest" description="Disordered" evidence="1">
    <location>
        <begin position="51"/>
        <end position="77"/>
    </location>
</feature>
<dbReference type="EMBL" id="BRXX01000183">
    <property type="protein sequence ID" value="GMH96390.1"/>
    <property type="molecule type" value="Genomic_DNA"/>
</dbReference>
<evidence type="ECO:0000313" key="3">
    <source>
        <dbReference type="EMBL" id="GMH96390.1"/>
    </source>
</evidence>
<name>A0A9W7BYE2_9STRA</name>
<dbReference type="SUPFAM" id="SSF50729">
    <property type="entry name" value="PH domain-like"/>
    <property type="match status" value="1"/>
</dbReference>
<reference evidence="4" key="1">
    <citation type="journal article" date="2023" name="Commun. Biol.">
        <title>Genome analysis of Parmales, the sister group of diatoms, reveals the evolutionary specialization of diatoms from phago-mixotrophs to photoautotrophs.</title>
        <authorList>
            <person name="Ban H."/>
            <person name="Sato S."/>
            <person name="Yoshikawa S."/>
            <person name="Yamada K."/>
            <person name="Nakamura Y."/>
            <person name="Ichinomiya M."/>
            <person name="Sato N."/>
            <person name="Blanc-Mathieu R."/>
            <person name="Endo H."/>
            <person name="Kuwata A."/>
            <person name="Ogata H."/>
        </authorList>
    </citation>
    <scope>NUCLEOTIDE SEQUENCE [LARGE SCALE GENOMIC DNA]</scope>
    <source>
        <strain evidence="4">NIES 3699</strain>
    </source>
</reference>
<evidence type="ECO:0000256" key="1">
    <source>
        <dbReference type="SAM" id="MobiDB-lite"/>
    </source>
</evidence>
<dbReference type="Gene3D" id="2.30.29.30">
    <property type="entry name" value="Pleckstrin-homology domain (PH domain)/Phosphotyrosine-binding domain (PTB)"/>
    <property type="match status" value="1"/>
</dbReference>
<proteinExistence type="predicted"/>